<dbReference type="EMBL" id="JANEYG010000003">
    <property type="protein sequence ID" value="KAJ8924082.1"/>
    <property type="molecule type" value="Genomic_DNA"/>
</dbReference>
<organism evidence="1 2">
    <name type="scientific">Exocentrus adspersus</name>
    <dbReference type="NCBI Taxonomy" id="1586481"/>
    <lineage>
        <taxon>Eukaryota</taxon>
        <taxon>Metazoa</taxon>
        <taxon>Ecdysozoa</taxon>
        <taxon>Arthropoda</taxon>
        <taxon>Hexapoda</taxon>
        <taxon>Insecta</taxon>
        <taxon>Pterygota</taxon>
        <taxon>Neoptera</taxon>
        <taxon>Endopterygota</taxon>
        <taxon>Coleoptera</taxon>
        <taxon>Polyphaga</taxon>
        <taxon>Cucujiformia</taxon>
        <taxon>Chrysomeloidea</taxon>
        <taxon>Cerambycidae</taxon>
        <taxon>Lamiinae</taxon>
        <taxon>Acanthocinini</taxon>
        <taxon>Exocentrus</taxon>
    </lineage>
</organism>
<keyword evidence="2" id="KW-1185">Reference proteome</keyword>
<dbReference type="Proteomes" id="UP001159042">
    <property type="component" value="Unassembled WGS sequence"/>
</dbReference>
<evidence type="ECO:0000313" key="2">
    <source>
        <dbReference type="Proteomes" id="UP001159042"/>
    </source>
</evidence>
<proteinExistence type="predicted"/>
<name>A0AAV8WD19_9CUCU</name>
<gene>
    <name evidence="1" type="ORF">NQ315_006863</name>
</gene>
<evidence type="ECO:0008006" key="3">
    <source>
        <dbReference type="Google" id="ProtNLM"/>
    </source>
</evidence>
<comment type="caution">
    <text evidence="1">The sequence shown here is derived from an EMBL/GenBank/DDBJ whole genome shotgun (WGS) entry which is preliminary data.</text>
</comment>
<accession>A0AAV8WD19</accession>
<evidence type="ECO:0000313" key="1">
    <source>
        <dbReference type="EMBL" id="KAJ8924082.1"/>
    </source>
</evidence>
<protein>
    <recommendedName>
        <fullName evidence="3">Ribosomal protein S14</fullName>
    </recommendedName>
</protein>
<dbReference type="AlphaFoldDB" id="A0AAV8WD19"/>
<sequence>MKLSVSSKEAIPCKFAPKHKLLGVQRHYMQMQLNKTVGLVRQRAQQFCKQRSLPILTVAQREDVKNCTEENIFICPNSRAAFRAISSPSRRPILGQECGNALGSLARQKGVGLAYAPEHIGI</sequence>
<reference evidence="1 2" key="1">
    <citation type="journal article" date="2023" name="Insect Mol. Biol.">
        <title>Genome sequencing provides insights into the evolution of gene families encoding plant cell wall-degrading enzymes in longhorned beetles.</title>
        <authorList>
            <person name="Shin N.R."/>
            <person name="Okamura Y."/>
            <person name="Kirsch R."/>
            <person name="Pauchet Y."/>
        </authorList>
    </citation>
    <scope>NUCLEOTIDE SEQUENCE [LARGE SCALE GENOMIC DNA]</scope>
    <source>
        <strain evidence="1">EAD_L_NR</strain>
    </source>
</reference>